<protein>
    <submittedName>
        <fullName evidence="1">Uncharacterized protein</fullName>
    </submittedName>
</protein>
<comment type="caution">
    <text evidence="1">The sequence shown here is derived from an EMBL/GenBank/DDBJ whole genome shotgun (WGS) entry which is preliminary data.</text>
</comment>
<proteinExistence type="predicted"/>
<organism evidence="1 2">
    <name type="scientific">Venturia nashicola</name>
    <dbReference type="NCBI Taxonomy" id="86259"/>
    <lineage>
        <taxon>Eukaryota</taxon>
        <taxon>Fungi</taxon>
        <taxon>Dikarya</taxon>
        <taxon>Ascomycota</taxon>
        <taxon>Pezizomycotina</taxon>
        <taxon>Dothideomycetes</taxon>
        <taxon>Pleosporomycetidae</taxon>
        <taxon>Venturiales</taxon>
        <taxon>Venturiaceae</taxon>
        <taxon>Venturia</taxon>
    </lineage>
</organism>
<gene>
    <name evidence="1" type="ORF">E6O75_ATG07294</name>
</gene>
<accession>A0A4Z1NZ79</accession>
<keyword evidence="2" id="KW-1185">Reference proteome</keyword>
<name>A0A4Z1NZ79_9PEZI</name>
<dbReference type="Proteomes" id="UP000298493">
    <property type="component" value="Unassembled WGS sequence"/>
</dbReference>
<dbReference type="EMBL" id="SNSC02000024">
    <property type="protein sequence ID" value="TID14062.1"/>
    <property type="molecule type" value="Genomic_DNA"/>
</dbReference>
<evidence type="ECO:0000313" key="1">
    <source>
        <dbReference type="EMBL" id="TID14062.1"/>
    </source>
</evidence>
<reference evidence="1 2" key="1">
    <citation type="submission" date="2019-04" db="EMBL/GenBank/DDBJ databases">
        <title>High contiguity whole genome sequence and gene annotation resource for two Venturia nashicola isolates.</title>
        <authorList>
            <person name="Prokchorchik M."/>
            <person name="Won K."/>
            <person name="Lee Y."/>
            <person name="Choi E.D."/>
            <person name="Segonzac C."/>
            <person name="Sohn K.H."/>
        </authorList>
    </citation>
    <scope>NUCLEOTIDE SEQUENCE [LARGE SCALE GENOMIC DNA]</scope>
    <source>
        <strain evidence="1 2">PRI2</strain>
    </source>
</reference>
<sequence length="129" mass="14338">MPPHFPNQGTTQHHYAAPQNAQGKSPFTVIASSPDSLLFRPYNAYGVYSDISLISLETNKRILWEDWLDYRGISSRCGSCCTFGHRFTKSILAGLIRLAEASSIHWIYLRTDTAGLMCLPDALCVNGKS</sequence>
<dbReference type="AlphaFoldDB" id="A0A4Z1NZ79"/>
<evidence type="ECO:0000313" key="2">
    <source>
        <dbReference type="Proteomes" id="UP000298493"/>
    </source>
</evidence>